<protein>
    <submittedName>
        <fullName evidence="1">Uncharacterized protein</fullName>
    </submittedName>
</protein>
<accession>A0ACC2MJ18</accession>
<proteinExistence type="predicted"/>
<reference evidence="1 2" key="1">
    <citation type="journal article" date="2022" name="Hortic Res">
        <title>A haplotype resolved chromosomal level avocado genome allows analysis of novel avocado genes.</title>
        <authorList>
            <person name="Nath O."/>
            <person name="Fletcher S.J."/>
            <person name="Hayward A."/>
            <person name="Shaw L.M."/>
            <person name="Masouleh A.K."/>
            <person name="Furtado A."/>
            <person name="Henry R.J."/>
            <person name="Mitter N."/>
        </authorList>
    </citation>
    <scope>NUCLEOTIDE SEQUENCE [LARGE SCALE GENOMIC DNA]</scope>
    <source>
        <strain evidence="2">cv. Hass</strain>
    </source>
</reference>
<dbReference type="Proteomes" id="UP001234297">
    <property type="component" value="Chromosome 2"/>
</dbReference>
<name>A0ACC2MJ18_PERAE</name>
<gene>
    <name evidence="1" type="ORF">MRB53_007386</name>
</gene>
<evidence type="ECO:0000313" key="1">
    <source>
        <dbReference type="EMBL" id="KAJ8645638.1"/>
    </source>
</evidence>
<organism evidence="1 2">
    <name type="scientific">Persea americana</name>
    <name type="common">Avocado</name>
    <dbReference type="NCBI Taxonomy" id="3435"/>
    <lineage>
        <taxon>Eukaryota</taxon>
        <taxon>Viridiplantae</taxon>
        <taxon>Streptophyta</taxon>
        <taxon>Embryophyta</taxon>
        <taxon>Tracheophyta</taxon>
        <taxon>Spermatophyta</taxon>
        <taxon>Magnoliopsida</taxon>
        <taxon>Magnoliidae</taxon>
        <taxon>Laurales</taxon>
        <taxon>Lauraceae</taxon>
        <taxon>Persea</taxon>
    </lineage>
</organism>
<dbReference type="EMBL" id="CM056810">
    <property type="protein sequence ID" value="KAJ8645638.1"/>
    <property type="molecule type" value="Genomic_DNA"/>
</dbReference>
<evidence type="ECO:0000313" key="2">
    <source>
        <dbReference type="Proteomes" id="UP001234297"/>
    </source>
</evidence>
<keyword evidence="2" id="KW-1185">Reference proteome</keyword>
<comment type="caution">
    <text evidence="1">The sequence shown here is derived from an EMBL/GenBank/DDBJ whole genome shotgun (WGS) entry which is preliminary data.</text>
</comment>
<sequence length="102" mass="10894">MNSGRGMRVANLFGVVEIPKTTTVDDTRGTPPLPEINTVVICCWSPSSTPTGTEGVHSGNFSLVSEEEDHRSPLPRKTIREVGKTQGRGTEENGKEPTSVSG</sequence>